<organism evidence="10 11">
    <name type="scientific">Opisthorchis felineus</name>
    <dbReference type="NCBI Taxonomy" id="147828"/>
    <lineage>
        <taxon>Eukaryota</taxon>
        <taxon>Metazoa</taxon>
        <taxon>Spiralia</taxon>
        <taxon>Lophotrochozoa</taxon>
        <taxon>Platyhelminthes</taxon>
        <taxon>Trematoda</taxon>
        <taxon>Digenea</taxon>
        <taxon>Opisthorchiida</taxon>
        <taxon>Opisthorchiata</taxon>
        <taxon>Opisthorchiidae</taxon>
        <taxon>Opisthorchis</taxon>
    </lineage>
</organism>
<feature type="region of interest" description="Disordered" evidence="8">
    <location>
        <begin position="592"/>
        <end position="626"/>
    </location>
</feature>
<evidence type="ECO:0000313" key="10">
    <source>
        <dbReference type="EMBL" id="TGZ74799.1"/>
    </source>
</evidence>
<dbReference type="GO" id="GO:0007095">
    <property type="term" value="P:mitotic G2 DNA damage checkpoint signaling"/>
    <property type="evidence" value="ECO:0007669"/>
    <property type="project" value="InterPro"/>
</dbReference>
<dbReference type="Gene3D" id="3.40.50.10980">
    <property type="entry name" value="Nibrin, BRCT2 domain"/>
    <property type="match status" value="1"/>
</dbReference>
<dbReference type="InterPro" id="IPR036420">
    <property type="entry name" value="BRCT_dom_sf"/>
</dbReference>
<dbReference type="Gene3D" id="3.40.50.10190">
    <property type="entry name" value="BRCT domain"/>
    <property type="match status" value="1"/>
</dbReference>
<dbReference type="InterPro" id="IPR032429">
    <property type="entry name" value="Nibrin_BRCT2"/>
</dbReference>
<evidence type="ECO:0000256" key="4">
    <source>
        <dbReference type="ARBA" id="ARBA00022763"/>
    </source>
</evidence>
<comment type="similarity">
    <text evidence="7">Belongs to the Nibrin family.</text>
</comment>
<protein>
    <recommendedName>
        <fullName evidence="9">FHA domain-containing protein</fullName>
    </recommendedName>
</protein>
<dbReference type="InterPro" id="IPR008984">
    <property type="entry name" value="SMAD_FHA_dom_sf"/>
</dbReference>
<comment type="caution">
    <text evidence="10">The sequence shown here is derived from an EMBL/GenBank/DDBJ whole genome shotgun (WGS) entry which is preliminary data.</text>
</comment>
<dbReference type="CDD" id="cd22667">
    <property type="entry name" value="FHA_NBN"/>
    <property type="match status" value="1"/>
</dbReference>
<keyword evidence="11" id="KW-1185">Reference proteome</keyword>
<evidence type="ECO:0000256" key="2">
    <source>
        <dbReference type="ARBA" id="ARBA00004286"/>
    </source>
</evidence>
<name>A0A4S2MI43_OPIFE</name>
<gene>
    <name evidence="10" type="ORF">CRM22_000762</name>
</gene>
<dbReference type="SUPFAM" id="SSF49879">
    <property type="entry name" value="SMAD/FHA domain"/>
    <property type="match status" value="1"/>
</dbReference>
<feature type="compositionally biased region" description="Polar residues" evidence="8">
    <location>
        <begin position="593"/>
        <end position="618"/>
    </location>
</feature>
<dbReference type="AlphaFoldDB" id="A0A4S2MI43"/>
<dbReference type="Proteomes" id="UP000308267">
    <property type="component" value="Unassembled WGS sequence"/>
</dbReference>
<evidence type="ECO:0000259" key="9">
    <source>
        <dbReference type="PROSITE" id="PS50006"/>
    </source>
</evidence>
<keyword evidence="6" id="KW-0539">Nucleus</keyword>
<comment type="subcellular location">
    <subcellularLocation>
        <location evidence="2">Chromosome</location>
    </subcellularLocation>
    <subcellularLocation>
        <location evidence="1">Nucleus</location>
    </subcellularLocation>
</comment>
<keyword evidence="5" id="KW-0234">DNA repair</keyword>
<dbReference type="InterPro" id="IPR043014">
    <property type="entry name" value="Nibrin_BRCT2_sf"/>
</dbReference>
<dbReference type="InterPro" id="IPR000253">
    <property type="entry name" value="FHA_dom"/>
</dbReference>
<evidence type="ECO:0000256" key="8">
    <source>
        <dbReference type="SAM" id="MobiDB-lite"/>
    </source>
</evidence>
<dbReference type="Gene3D" id="2.60.200.20">
    <property type="match status" value="1"/>
</dbReference>
<dbReference type="STRING" id="147828.A0A4S2MI43"/>
<proteinExistence type="inferred from homology"/>
<feature type="region of interest" description="Disordered" evidence="8">
    <location>
        <begin position="550"/>
        <end position="575"/>
    </location>
</feature>
<evidence type="ECO:0000256" key="5">
    <source>
        <dbReference type="ARBA" id="ARBA00023204"/>
    </source>
</evidence>
<dbReference type="GO" id="GO:0000724">
    <property type="term" value="P:double-strand break repair via homologous recombination"/>
    <property type="evidence" value="ECO:0007669"/>
    <property type="project" value="TreeGrafter"/>
</dbReference>
<evidence type="ECO:0000256" key="3">
    <source>
        <dbReference type="ARBA" id="ARBA00022454"/>
    </source>
</evidence>
<evidence type="ECO:0000256" key="1">
    <source>
        <dbReference type="ARBA" id="ARBA00004123"/>
    </source>
</evidence>
<dbReference type="PANTHER" id="PTHR12162:SF0">
    <property type="entry name" value="NIBRIN"/>
    <property type="match status" value="1"/>
</dbReference>
<evidence type="ECO:0000313" key="11">
    <source>
        <dbReference type="Proteomes" id="UP000308267"/>
    </source>
</evidence>
<dbReference type="Pfam" id="PF00498">
    <property type="entry name" value="FHA"/>
    <property type="match status" value="1"/>
</dbReference>
<dbReference type="OrthoDB" id="552194at2759"/>
<accession>A0A4S2MI43</accession>
<feature type="domain" description="FHA" evidence="9">
    <location>
        <begin position="5"/>
        <end position="78"/>
    </location>
</feature>
<dbReference type="EMBL" id="SJOL01001501">
    <property type="protein sequence ID" value="TGZ74799.1"/>
    <property type="molecule type" value="Genomic_DNA"/>
</dbReference>
<sequence length="756" mass="83453">MWEFIQLGKHSETFDISVVLKVPRIFTVGRIDADIIIPDKSVSRKHAGLEIQAAQSGGLEFILHDHSKFGTFVNGIPLNGSKRILKKGDKVTFGVQPGVNFSLQETVLNVAVSSMNKAERQRIKTITNLLHGELVPTCTDSCTFLVMPHLVVTVKVVCALLAMVPIVTPLYMEKFLEAASYIPFVRPNFENFLPPVREERLVDSDAIRFLPNAKRPSLFMGKVFFVLTHAHFSELSPIVRLGGGKVVLIDSSEAFVQHYEEQSGTCGNVERDLQEVLRREGSCVIHAQSVPGLEDWQRVVYSALRGIRRRPILESELGFAVLYISTNGYCNPETKCPEKLYQEAGVSQAFSVNPFHIDSQADGSVLTERSLNPQMAPFRPSLKRPWPLSVSTESSLGAKKVFTTSEMVSSEPSGASSNRPQRFTKIVPPCEIPCIPKSKCLVADSETMFHSPGNTEKHHPLPACSEQSNVNDHTTVQFENVVKPTELMKENMAPLFWATDNNALDDLISHTSVRHQTQNFIDEQDALAALNSMPSLFPLQISRASLNTTPPGVLKDLSPPNKADLSNPDSSTVSVDPQPAICNQAEFHKLQLSPASSPNSVIQQRTSSPMKATHSPPSVGSAGWLSKNAPMTPTDSDNVMEPVVPTHPPVELMDLIVPTSIPARRAVKDGHEIGPNYKTFKKVWPVYMGEAPVAVQTKRSIGHFVTARVDLTPFVPDSPRPVDIPNEEPACISEQEERARIDKLFHQLCQIPKGRM</sequence>
<reference evidence="10 11" key="1">
    <citation type="journal article" date="2019" name="BMC Genomics">
        <title>New insights from Opisthorchis felineus genome: update on genomics of the epidemiologically important liver flukes.</title>
        <authorList>
            <person name="Ershov N.I."/>
            <person name="Mordvinov V.A."/>
            <person name="Prokhortchouk E.B."/>
            <person name="Pakharukova M.Y."/>
            <person name="Gunbin K.V."/>
            <person name="Ustyantsev K."/>
            <person name="Genaev M.A."/>
            <person name="Blinov A.G."/>
            <person name="Mazur A."/>
            <person name="Boulygina E."/>
            <person name="Tsygankova S."/>
            <person name="Khrameeva E."/>
            <person name="Chekanov N."/>
            <person name="Fan G."/>
            <person name="Xiao A."/>
            <person name="Zhang H."/>
            <person name="Xu X."/>
            <person name="Yang H."/>
            <person name="Solovyev V."/>
            <person name="Lee S.M."/>
            <person name="Liu X."/>
            <person name="Afonnikov D.A."/>
            <person name="Skryabin K.G."/>
        </authorList>
    </citation>
    <scope>NUCLEOTIDE SEQUENCE [LARGE SCALE GENOMIC DNA]</scope>
    <source>
        <strain evidence="10">AK-0245</strain>
        <tissue evidence="10">Whole organism</tissue>
    </source>
</reference>
<keyword evidence="4" id="KW-0227">DNA damage</keyword>
<evidence type="ECO:0000256" key="6">
    <source>
        <dbReference type="ARBA" id="ARBA00023242"/>
    </source>
</evidence>
<dbReference type="PANTHER" id="PTHR12162">
    <property type="entry name" value="NIBRIN-RELATED"/>
    <property type="match status" value="1"/>
</dbReference>
<dbReference type="GO" id="GO:0003684">
    <property type="term" value="F:damaged DNA binding"/>
    <property type="evidence" value="ECO:0007669"/>
    <property type="project" value="TreeGrafter"/>
</dbReference>
<dbReference type="GO" id="GO:0005694">
    <property type="term" value="C:chromosome"/>
    <property type="evidence" value="ECO:0007669"/>
    <property type="project" value="UniProtKB-SubCell"/>
</dbReference>
<dbReference type="CDD" id="cd17741">
    <property type="entry name" value="BRCT_nibrin"/>
    <property type="match status" value="1"/>
</dbReference>
<dbReference type="SUPFAM" id="SSF52113">
    <property type="entry name" value="BRCT domain"/>
    <property type="match status" value="1"/>
</dbReference>
<dbReference type="GO" id="GO:0030870">
    <property type="term" value="C:Mre11 complex"/>
    <property type="evidence" value="ECO:0007669"/>
    <property type="project" value="InterPro"/>
</dbReference>
<dbReference type="InterPro" id="IPR040227">
    <property type="entry name" value="Nibrin-rel"/>
</dbReference>
<dbReference type="Pfam" id="PF16508">
    <property type="entry name" value="NIBRIN_BRCT_II"/>
    <property type="match status" value="1"/>
</dbReference>
<dbReference type="PROSITE" id="PS50006">
    <property type="entry name" value="FHA_DOMAIN"/>
    <property type="match status" value="1"/>
</dbReference>
<dbReference type="SMART" id="SM00240">
    <property type="entry name" value="FHA"/>
    <property type="match status" value="1"/>
</dbReference>
<keyword evidence="3" id="KW-0158">Chromosome</keyword>
<evidence type="ECO:0000256" key="7">
    <source>
        <dbReference type="ARBA" id="ARBA00044757"/>
    </source>
</evidence>